<reference evidence="4" key="2">
    <citation type="submission" date="2012-11" db="EMBL/GenBank/DDBJ databases">
        <authorList>
            <person name="Kuo A."/>
            <person name="Curtis B.A."/>
            <person name="Tanifuji G."/>
            <person name="Burki F."/>
            <person name="Gruber A."/>
            <person name="Irimia M."/>
            <person name="Maruyama S."/>
            <person name="Arias M.C."/>
            <person name="Ball S.G."/>
            <person name="Gile G.H."/>
            <person name="Hirakawa Y."/>
            <person name="Hopkins J.F."/>
            <person name="Rensing S.A."/>
            <person name="Schmutz J."/>
            <person name="Symeonidi A."/>
            <person name="Elias M."/>
            <person name="Eveleigh R.J."/>
            <person name="Herman E.K."/>
            <person name="Klute M.J."/>
            <person name="Nakayama T."/>
            <person name="Obornik M."/>
            <person name="Reyes-Prieto A."/>
            <person name="Armbrust E.V."/>
            <person name="Aves S.J."/>
            <person name="Beiko R.G."/>
            <person name="Coutinho P."/>
            <person name="Dacks J.B."/>
            <person name="Durnford D.G."/>
            <person name="Fast N.M."/>
            <person name="Green B.R."/>
            <person name="Grisdale C."/>
            <person name="Hempe F."/>
            <person name="Henrissat B."/>
            <person name="Hoppner M.P."/>
            <person name="Ishida K.-I."/>
            <person name="Kim E."/>
            <person name="Koreny L."/>
            <person name="Kroth P.G."/>
            <person name="Liu Y."/>
            <person name="Malik S.-B."/>
            <person name="Maier U.G."/>
            <person name="McRose D."/>
            <person name="Mock T."/>
            <person name="Neilson J.A."/>
            <person name="Onodera N.T."/>
            <person name="Poole A.M."/>
            <person name="Pritham E.J."/>
            <person name="Richards T.A."/>
            <person name="Rocap G."/>
            <person name="Roy S.W."/>
            <person name="Sarai C."/>
            <person name="Schaack S."/>
            <person name="Shirato S."/>
            <person name="Slamovits C.H."/>
            <person name="Spencer D.F."/>
            <person name="Suzuki S."/>
            <person name="Worden A.Z."/>
            <person name="Zauner S."/>
            <person name="Barry K."/>
            <person name="Bell C."/>
            <person name="Bharti A.K."/>
            <person name="Crow J.A."/>
            <person name="Grimwood J."/>
            <person name="Kramer R."/>
            <person name="Lindquist E."/>
            <person name="Lucas S."/>
            <person name="Salamov A."/>
            <person name="McFadden G.I."/>
            <person name="Lane C.E."/>
            <person name="Keeling P.J."/>
            <person name="Gray M.W."/>
            <person name="Grigoriev I.V."/>
            <person name="Archibald J.M."/>
        </authorList>
    </citation>
    <scope>NUCLEOTIDE SEQUENCE</scope>
    <source>
        <strain evidence="4">CCMP2712</strain>
    </source>
</reference>
<dbReference type="PaxDb" id="55529-EKX44783"/>
<evidence type="ECO:0000313" key="4">
    <source>
        <dbReference type="Proteomes" id="UP000011087"/>
    </source>
</evidence>
<dbReference type="AlphaFoldDB" id="L1J8C2"/>
<organism evidence="2">
    <name type="scientific">Guillardia theta (strain CCMP2712)</name>
    <name type="common">Cryptophyte</name>
    <dbReference type="NCBI Taxonomy" id="905079"/>
    <lineage>
        <taxon>Eukaryota</taxon>
        <taxon>Cryptophyceae</taxon>
        <taxon>Pyrenomonadales</taxon>
        <taxon>Geminigeraceae</taxon>
        <taxon>Guillardia</taxon>
    </lineage>
</organism>
<protein>
    <submittedName>
        <fullName evidence="2 3">Uncharacterized protein</fullName>
    </submittedName>
</protein>
<dbReference type="RefSeq" id="XP_005831763.1">
    <property type="nucleotide sequence ID" value="XM_005831706.1"/>
</dbReference>
<keyword evidence="4" id="KW-1185">Reference proteome</keyword>
<reference evidence="3" key="3">
    <citation type="submission" date="2015-06" db="UniProtKB">
        <authorList>
            <consortium name="EnsemblProtists"/>
        </authorList>
    </citation>
    <scope>IDENTIFICATION</scope>
</reference>
<sequence>MVNGQEAGGQQQGDDLFEFLSGYAKELEDEAGQADPELREKIALLQRTINSRDSVVRETVQRVENGGISEVLKQLNSMEEAVASIEHDIQDDRVLGFLAEARPMLQGVLSLDGSTYQVHEGEEQNKTIPEGEVDNGEQAADEQGDTKADLRNLKLN</sequence>
<evidence type="ECO:0000256" key="1">
    <source>
        <dbReference type="SAM" id="MobiDB-lite"/>
    </source>
</evidence>
<dbReference type="KEGG" id="gtt:GUITHDRAFT_152863"/>
<dbReference type="EnsemblProtists" id="EKX44783">
    <property type="protein sequence ID" value="EKX44783"/>
    <property type="gene ID" value="GUITHDRAFT_152863"/>
</dbReference>
<feature type="region of interest" description="Disordered" evidence="1">
    <location>
        <begin position="116"/>
        <end position="156"/>
    </location>
</feature>
<feature type="compositionally biased region" description="Acidic residues" evidence="1">
    <location>
        <begin position="131"/>
        <end position="143"/>
    </location>
</feature>
<accession>L1J8C2</accession>
<gene>
    <name evidence="2" type="ORF">GUITHDRAFT_152863</name>
</gene>
<dbReference type="HOGENOM" id="CLU_1690075_0_0_1"/>
<evidence type="ECO:0000313" key="3">
    <source>
        <dbReference type="EnsemblProtists" id="EKX44783"/>
    </source>
</evidence>
<dbReference type="Proteomes" id="UP000011087">
    <property type="component" value="Unassembled WGS sequence"/>
</dbReference>
<name>L1J8C2_GUITC</name>
<feature type="compositionally biased region" description="Basic and acidic residues" evidence="1">
    <location>
        <begin position="144"/>
        <end position="156"/>
    </location>
</feature>
<reference evidence="2 4" key="1">
    <citation type="journal article" date="2012" name="Nature">
        <title>Algal genomes reveal evolutionary mosaicism and the fate of nucleomorphs.</title>
        <authorList>
            <consortium name="DOE Joint Genome Institute"/>
            <person name="Curtis B.A."/>
            <person name="Tanifuji G."/>
            <person name="Burki F."/>
            <person name="Gruber A."/>
            <person name="Irimia M."/>
            <person name="Maruyama S."/>
            <person name="Arias M.C."/>
            <person name="Ball S.G."/>
            <person name="Gile G.H."/>
            <person name="Hirakawa Y."/>
            <person name="Hopkins J.F."/>
            <person name="Kuo A."/>
            <person name="Rensing S.A."/>
            <person name="Schmutz J."/>
            <person name="Symeonidi A."/>
            <person name="Elias M."/>
            <person name="Eveleigh R.J."/>
            <person name="Herman E.K."/>
            <person name="Klute M.J."/>
            <person name="Nakayama T."/>
            <person name="Obornik M."/>
            <person name="Reyes-Prieto A."/>
            <person name="Armbrust E.V."/>
            <person name="Aves S.J."/>
            <person name="Beiko R.G."/>
            <person name="Coutinho P."/>
            <person name="Dacks J.B."/>
            <person name="Durnford D.G."/>
            <person name="Fast N.M."/>
            <person name="Green B.R."/>
            <person name="Grisdale C.J."/>
            <person name="Hempel F."/>
            <person name="Henrissat B."/>
            <person name="Hoppner M.P."/>
            <person name="Ishida K."/>
            <person name="Kim E."/>
            <person name="Koreny L."/>
            <person name="Kroth P.G."/>
            <person name="Liu Y."/>
            <person name="Malik S.B."/>
            <person name="Maier U.G."/>
            <person name="McRose D."/>
            <person name="Mock T."/>
            <person name="Neilson J.A."/>
            <person name="Onodera N.T."/>
            <person name="Poole A.M."/>
            <person name="Pritham E.J."/>
            <person name="Richards T.A."/>
            <person name="Rocap G."/>
            <person name="Roy S.W."/>
            <person name="Sarai C."/>
            <person name="Schaack S."/>
            <person name="Shirato S."/>
            <person name="Slamovits C.H."/>
            <person name="Spencer D.F."/>
            <person name="Suzuki S."/>
            <person name="Worden A.Z."/>
            <person name="Zauner S."/>
            <person name="Barry K."/>
            <person name="Bell C."/>
            <person name="Bharti A.K."/>
            <person name="Crow J.A."/>
            <person name="Grimwood J."/>
            <person name="Kramer R."/>
            <person name="Lindquist E."/>
            <person name="Lucas S."/>
            <person name="Salamov A."/>
            <person name="McFadden G.I."/>
            <person name="Lane C.E."/>
            <person name="Keeling P.J."/>
            <person name="Gray M.W."/>
            <person name="Grigoriev I.V."/>
            <person name="Archibald J.M."/>
        </authorList>
    </citation>
    <scope>NUCLEOTIDE SEQUENCE</scope>
    <source>
        <strain evidence="2 4">CCMP2712</strain>
    </source>
</reference>
<evidence type="ECO:0000313" key="2">
    <source>
        <dbReference type="EMBL" id="EKX44783.1"/>
    </source>
</evidence>
<dbReference type="EMBL" id="JH993002">
    <property type="protein sequence ID" value="EKX44783.1"/>
    <property type="molecule type" value="Genomic_DNA"/>
</dbReference>
<dbReference type="GeneID" id="17301490"/>
<proteinExistence type="predicted"/>